<reference evidence="1" key="1">
    <citation type="submission" date="2018-11" db="EMBL/GenBank/DDBJ databases">
        <authorList>
            <consortium name="Pathogen Informatics"/>
        </authorList>
    </citation>
    <scope>NUCLEOTIDE SEQUENCE</scope>
</reference>
<dbReference type="Proteomes" id="UP000784294">
    <property type="component" value="Unassembled WGS sequence"/>
</dbReference>
<name>A0A448X875_9PLAT</name>
<proteinExistence type="predicted"/>
<evidence type="ECO:0000313" key="2">
    <source>
        <dbReference type="Proteomes" id="UP000784294"/>
    </source>
</evidence>
<organism evidence="1 2">
    <name type="scientific">Protopolystoma xenopodis</name>
    <dbReference type="NCBI Taxonomy" id="117903"/>
    <lineage>
        <taxon>Eukaryota</taxon>
        <taxon>Metazoa</taxon>
        <taxon>Spiralia</taxon>
        <taxon>Lophotrochozoa</taxon>
        <taxon>Platyhelminthes</taxon>
        <taxon>Monogenea</taxon>
        <taxon>Polyopisthocotylea</taxon>
        <taxon>Polystomatidea</taxon>
        <taxon>Polystomatidae</taxon>
        <taxon>Protopolystoma</taxon>
    </lineage>
</organism>
<accession>A0A448X875</accession>
<evidence type="ECO:0000313" key="1">
    <source>
        <dbReference type="EMBL" id="VEL30554.1"/>
    </source>
</evidence>
<protein>
    <submittedName>
        <fullName evidence="1">Uncharacterized protein</fullName>
    </submittedName>
</protein>
<sequence>MFESVQSCDGGRHGMWELKSWLHFELDELTMEGIHVAERPLLSEERHVCWRFWINRSNEVTLVSIHSLSLSLSHTHTHKEKHTS</sequence>
<dbReference type="AlphaFoldDB" id="A0A448X875"/>
<dbReference type="EMBL" id="CAAALY010113200">
    <property type="protein sequence ID" value="VEL30554.1"/>
    <property type="molecule type" value="Genomic_DNA"/>
</dbReference>
<keyword evidence="2" id="KW-1185">Reference proteome</keyword>
<comment type="caution">
    <text evidence="1">The sequence shown here is derived from an EMBL/GenBank/DDBJ whole genome shotgun (WGS) entry which is preliminary data.</text>
</comment>
<gene>
    <name evidence="1" type="ORF">PXEA_LOCUS23994</name>
</gene>